<evidence type="ECO:0000313" key="8">
    <source>
        <dbReference type="EMBL" id="KAK4878898.1"/>
    </source>
</evidence>
<dbReference type="SUPFAM" id="SSF50494">
    <property type="entry name" value="Trypsin-like serine proteases"/>
    <property type="match status" value="1"/>
</dbReference>
<dbReference type="PANTHER" id="PTHR24276">
    <property type="entry name" value="POLYSERASE-RELATED"/>
    <property type="match status" value="1"/>
</dbReference>
<evidence type="ECO:0000256" key="6">
    <source>
        <dbReference type="SAM" id="SignalP"/>
    </source>
</evidence>
<accession>A0AAN7QI38</accession>
<feature type="domain" description="Peptidase S1" evidence="7">
    <location>
        <begin position="28"/>
        <end position="246"/>
    </location>
</feature>
<evidence type="ECO:0000256" key="3">
    <source>
        <dbReference type="ARBA" id="ARBA00022801"/>
    </source>
</evidence>
<keyword evidence="9" id="KW-1185">Reference proteome</keyword>
<evidence type="ECO:0000256" key="1">
    <source>
        <dbReference type="ARBA" id="ARBA00007664"/>
    </source>
</evidence>
<feature type="chain" id="PRO_5042851824" description="Peptidase S1 domain-containing protein" evidence="6">
    <location>
        <begin position="22"/>
        <end position="246"/>
    </location>
</feature>
<dbReference type="EMBL" id="JARPUR010000004">
    <property type="protein sequence ID" value="KAK4878898.1"/>
    <property type="molecule type" value="Genomic_DNA"/>
</dbReference>
<dbReference type="Gene3D" id="2.40.10.10">
    <property type="entry name" value="Trypsin-like serine proteases"/>
    <property type="match status" value="2"/>
</dbReference>
<dbReference type="InterPro" id="IPR001314">
    <property type="entry name" value="Peptidase_S1A"/>
</dbReference>
<dbReference type="InterPro" id="IPR009003">
    <property type="entry name" value="Peptidase_S1_PA"/>
</dbReference>
<evidence type="ECO:0000256" key="4">
    <source>
        <dbReference type="ARBA" id="ARBA00022825"/>
    </source>
</evidence>
<dbReference type="PRINTS" id="PR00722">
    <property type="entry name" value="CHYMOTRYPSIN"/>
</dbReference>
<evidence type="ECO:0000256" key="2">
    <source>
        <dbReference type="ARBA" id="ARBA00022670"/>
    </source>
</evidence>
<dbReference type="Proteomes" id="UP001353858">
    <property type="component" value="Unassembled WGS sequence"/>
</dbReference>
<dbReference type="CDD" id="cd00190">
    <property type="entry name" value="Tryp_SPc"/>
    <property type="match status" value="1"/>
</dbReference>
<dbReference type="FunFam" id="2.40.10.10:FF:000166">
    <property type="entry name" value="Trypsin"/>
    <property type="match status" value="1"/>
</dbReference>
<keyword evidence="4" id="KW-0720">Serine protease</keyword>
<dbReference type="PROSITE" id="PS50240">
    <property type="entry name" value="TRYPSIN_DOM"/>
    <property type="match status" value="1"/>
</dbReference>
<reference evidence="9" key="1">
    <citation type="submission" date="2023-01" db="EMBL/GenBank/DDBJ databases">
        <title>Key to firefly adult light organ development and bioluminescence: homeobox transcription factors regulate luciferase expression and transportation to peroxisome.</title>
        <authorList>
            <person name="Fu X."/>
        </authorList>
    </citation>
    <scope>NUCLEOTIDE SEQUENCE [LARGE SCALE GENOMIC DNA]</scope>
</reference>
<comment type="caution">
    <text evidence="8">The sequence shown here is derived from an EMBL/GenBank/DDBJ whole genome shotgun (WGS) entry which is preliminary data.</text>
</comment>
<name>A0AAN7QI38_9COLE</name>
<dbReference type="InterPro" id="IPR050430">
    <property type="entry name" value="Peptidase_S1"/>
</dbReference>
<keyword evidence="5" id="KW-1015">Disulfide bond</keyword>
<dbReference type="InterPro" id="IPR043504">
    <property type="entry name" value="Peptidase_S1_PA_chymotrypsin"/>
</dbReference>
<evidence type="ECO:0000256" key="5">
    <source>
        <dbReference type="ARBA" id="ARBA00023157"/>
    </source>
</evidence>
<feature type="signal peptide" evidence="6">
    <location>
        <begin position="1"/>
        <end position="21"/>
    </location>
</feature>
<dbReference type="InterPro" id="IPR001254">
    <property type="entry name" value="Trypsin_dom"/>
</dbReference>
<dbReference type="Pfam" id="PF00089">
    <property type="entry name" value="Trypsin"/>
    <property type="match status" value="1"/>
</dbReference>
<sequence>MFFCTFCGFVLLVATLSGSSAVPLDTRIVNGVTATNGQYPYMVSLRSANIHFCGGSIINNNWVLTAAQCFNTITNYAITVGTNNLNAGGTNYATVTHLKHPSYNPTTLNYDAAVVKTAIPIGFSLTIKAVALTSTIPNVGSNSIVTGWGYTVFPLSPYSVDLKALTTKLISQTDCQNRLNSLTYTIAQTHSCAYIGRSGACIGDEGSPLVFNNAQFGILSTYTCGQGFPDMDKSGKLFREYTATVN</sequence>
<gene>
    <name evidence="8" type="ORF">RN001_011404</name>
</gene>
<evidence type="ECO:0000313" key="9">
    <source>
        <dbReference type="Proteomes" id="UP001353858"/>
    </source>
</evidence>
<organism evidence="8 9">
    <name type="scientific">Aquatica leii</name>
    <dbReference type="NCBI Taxonomy" id="1421715"/>
    <lineage>
        <taxon>Eukaryota</taxon>
        <taxon>Metazoa</taxon>
        <taxon>Ecdysozoa</taxon>
        <taxon>Arthropoda</taxon>
        <taxon>Hexapoda</taxon>
        <taxon>Insecta</taxon>
        <taxon>Pterygota</taxon>
        <taxon>Neoptera</taxon>
        <taxon>Endopterygota</taxon>
        <taxon>Coleoptera</taxon>
        <taxon>Polyphaga</taxon>
        <taxon>Elateriformia</taxon>
        <taxon>Elateroidea</taxon>
        <taxon>Lampyridae</taxon>
        <taxon>Luciolinae</taxon>
        <taxon>Aquatica</taxon>
    </lineage>
</organism>
<dbReference type="SMART" id="SM00020">
    <property type="entry name" value="Tryp_SPc"/>
    <property type="match status" value="1"/>
</dbReference>
<keyword evidence="2" id="KW-0645">Protease</keyword>
<evidence type="ECO:0000259" key="7">
    <source>
        <dbReference type="PROSITE" id="PS50240"/>
    </source>
</evidence>
<comment type="similarity">
    <text evidence="1">Belongs to the peptidase S1 family.</text>
</comment>
<dbReference type="GO" id="GO:0004252">
    <property type="term" value="F:serine-type endopeptidase activity"/>
    <property type="evidence" value="ECO:0007669"/>
    <property type="project" value="InterPro"/>
</dbReference>
<keyword evidence="3" id="KW-0378">Hydrolase</keyword>
<dbReference type="GO" id="GO:0006508">
    <property type="term" value="P:proteolysis"/>
    <property type="evidence" value="ECO:0007669"/>
    <property type="project" value="UniProtKB-KW"/>
</dbReference>
<protein>
    <recommendedName>
        <fullName evidence="7">Peptidase S1 domain-containing protein</fullName>
    </recommendedName>
</protein>
<keyword evidence="6" id="KW-0732">Signal</keyword>
<dbReference type="AlphaFoldDB" id="A0AAN7QI38"/>
<proteinExistence type="inferred from homology"/>
<dbReference type="PANTHER" id="PTHR24276:SF98">
    <property type="entry name" value="FI18310P1-RELATED"/>
    <property type="match status" value="1"/>
</dbReference>